<feature type="region of interest" description="Disordered" evidence="1">
    <location>
        <begin position="1"/>
        <end position="62"/>
    </location>
</feature>
<evidence type="ECO:0000256" key="1">
    <source>
        <dbReference type="SAM" id="MobiDB-lite"/>
    </source>
</evidence>
<dbReference type="AlphaFoldDB" id="K4A4C4"/>
<dbReference type="Proteomes" id="UP000004995">
    <property type="component" value="Unassembled WGS sequence"/>
</dbReference>
<feature type="compositionally biased region" description="Low complexity" evidence="1">
    <location>
        <begin position="19"/>
        <end position="30"/>
    </location>
</feature>
<accession>K4A4C4</accession>
<protein>
    <submittedName>
        <fullName evidence="2">Uncharacterized protein</fullName>
    </submittedName>
</protein>
<dbReference type="EMBL" id="AGNK02001094">
    <property type="status" value="NOT_ANNOTATED_CDS"/>
    <property type="molecule type" value="Genomic_DNA"/>
</dbReference>
<dbReference type="InParanoid" id="K4A4C4"/>
<reference evidence="2" key="2">
    <citation type="submission" date="2018-08" db="UniProtKB">
        <authorList>
            <consortium name="EnsemblPlants"/>
        </authorList>
    </citation>
    <scope>IDENTIFICATION</scope>
    <source>
        <strain evidence="2">Yugu1</strain>
    </source>
</reference>
<dbReference type="EnsemblPlants" id="KQL24536">
    <property type="protein sequence ID" value="KQL24536"/>
    <property type="gene ID" value="SETIT_033728mg"/>
</dbReference>
<reference evidence="3" key="1">
    <citation type="journal article" date="2012" name="Nat. Biotechnol.">
        <title>Reference genome sequence of the model plant Setaria.</title>
        <authorList>
            <person name="Bennetzen J.L."/>
            <person name="Schmutz J."/>
            <person name="Wang H."/>
            <person name="Percifield R."/>
            <person name="Hawkins J."/>
            <person name="Pontaroli A.C."/>
            <person name="Estep M."/>
            <person name="Feng L."/>
            <person name="Vaughn J.N."/>
            <person name="Grimwood J."/>
            <person name="Jenkins J."/>
            <person name="Barry K."/>
            <person name="Lindquist E."/>
            <person name="Hellsten U."/>
            <person name="Deshpande S."/>
            <person name="Wang X."/>
            <person name="Wu X."/>
            <person name="Mitros T."/>
            <person name="Triplett J."/>
            <person name="Yang X."/>
            <person name="Ye C.Y."/>
            <person name="Mauro-Herrera M."/>
            <person name="Wang L."/>
            <person name="Li P."/>
            <person name="Sharma M."/>
            <person name="Sharma R."/>
            <person name="Ronald P.C."/>
            <person name="Panaud O."/>
            <person name="Kellogg E.A."/>
            <person name="Brutnell T.P."/>
            <person name="Doust A.N."/>
            <person name="Tuskan G.A."/>
            <person name="Rokhsar D."/>
            <person name="Devos K.M."/>
        </authorList>
    </citation>
    <scope>NUCLEOTIDE SEQUENCE [LARGE SCALE GENOMIC DNA]</scope>
    <source>
        <strain evidence="3">cv. Yugu1</strain>
    </source>
</reference>
<evidence type="ECO:0000313" key="2">
    <source>
        <dbReference type="EnsemblPlants" id="KQL24536"/>
    </source>
</evidence>
<name>K4A4C4_SETIT</name>
<evidence type="ECO:0000313" key="3">
    <source>
        <dbReference type="Proteomes" id="UP000004995"/>
    </source>
</evidence>
<organism evidence="2 3">
    <name type="scientific">Setaria italica</name>
    <name type="common">Foxtail millet</name>
    <name type="synonym">Panicum italicum</name>
    <dbReference type="NCBI Taxonomy" id="4555"/>
    <lineage>
        <taxon>Eukaryota</taxon>
        <taxon>Viridiplantae</taxon>
        <taxon>Streptophyta</taxon>
        <taxon>Embryophyta</taxon>
        <taxon>Tracheophyta</taxon>
        <taxon>Spermatophyta</taxon>
        <taxon>Magnoliopsida</taxon>
        <taxon>Liliopsida</taxon>
        <taxon>Poales</taxon>
        <taxon>Poaceae</taxon>
        <taxon>PACMAD clade</taxon>
        <taxon>Panicoideae</taxon>
        <taxon>Panicodae</taxon>
        <taxon>Paniceae</taxon>
        <taxon>Cenchrinae</taxon>
        <taxon>Setaria</taxon>
    </lineage>
</organism>
<sequence>MPKILNTRAAKPTQSAARSPSGASEPFGSGEEPEEEPTGFTPSILRTNQRRAHLKFQNHLRP</sequence>
<proteinExistence type="predicted"/>
<dbReference type="Gramene" id="KQL24536">
    <property type="protein sequence ID" value="KQL24536"/>
    <property type="gene ID" value="SETIT_033728mg"/>
</dbReference>
<keyword evidence="3" id="KW-1185">Reference proteome</keyword>
<dbReference type="HOGENOM" id="CLU_2908359_0_0_1"/>
<feature type="compositionally biased region" description="Basic residues" evidence="1">
    <location>
        <begin position="48"/>
        <end position="62"/>
    </location>
</feature>